<feature type="compositionally biased region" description="Low complexity" evidence="6">
    <location>
        <begin position="254"/>
        <end position="267"/>
    </location>
</feature>
<dbReference type="Pfam" id="PF01412">
    <property type="entry name" value="ArfGap"/>
    <property type="match status" value="1"/>
</dbReference>
<dbReference type="PANTHER" id="PTHR45705">
    <property type="entry name" value="FI20236P1"/>
    <property type="match status" value="1"/>
</dbReference>
<dbReference type="SMART" id="SM00105">
    <property type="entry name" value="ArfGap"/>
    <property type="match status" value="1"/>
</dbReference>
<dbReference type="GO" id="GO:0005737">
    <property type="term" value="C:cytoplasm"/>
    <property type="evidence" value="ECO:0007669"/>
    <property type="project" value="TreeGrafter"/>
</dbReference>
<feature type="compositionally biased region" description="Polar residues" evidence="6">
    <location>
        <begin position="442"/>
        <end position="479"/>
    </location>
</feature>
<dbReference type="InterPro" id="IPR051718">
    <property type="entry name" value="ARF_GTPase-activating"/>
</dbReference>
<dbReference type="GO" id="GO:0008270">
    <property type="term" value="F:zinc ion binding"/>
    <property type="evidence" value="ECO:0007669"/>
    <property type="project" value="UniProtKB-KW"/>
</dbReference>
<dbReference type="GO" id="GO:0005096">
    <property type="term" value="F:GTPase activator activity"/>
    <property type="evidence" value="ECO:0007669"/>
    <property type="project" value="UniProtKB-KW"/>
</dbReference>
<dbReference type="SUPFAM" id="SSF57863">
    <property type="entry name" value="ArfGap/RecO-like zinc finger"/>
    <property type="match status" value="1"/>
</dbReference>
<protein>
    <recommendedName>
        <fullName evidence="11">Arf-GAP domain-containing protein</fullName>
    </recommendedName>
</protein>
<feature type="domain" description="Arf-GAP" evidence="8">
    <location>
        <begin position="17"/>
        <end position="134"/>
    </location>
</feature>
<evidence type="ECO:0000256" key="5">
    <source>
        <dbReference type="PROSITE-ProRule" id="PRU00288"/>
    </source>
</evidence>
<gene>
    <name evidence="9" type="ORF">BB559_006212</name>
</gene>
<reference evidence="9 10" key="1">
    <citation type="journal article" date="2018" name="MBio">
        <title>Comparative Genomics Reveals the Core Gene Toolbox for the Fungus-Insect Symbiosis.</title>
        <authorList>
            <person name="Wang Y."/>
            <person name="Stata M."/>
            <person name="Wang W."/>
            <person name="Stajich J.E."/>
            <person name="White M.M."/>
            <person name="Moncalvo J.M."/>
        </authorList>
    </citation>
    <scope>NUCLEOTIDE SEQUENCE [LARGE SCALE GENOMIC DNA]</scope>
    <source>
        <strain evidence="9 10">AUS-77-4</strain>
    </source>
</reference>
<evidence type="ECO:0000256" key="2">
    <source>
        <dbReference type="ARBA" id="ARBA00022723"/>
    </source>
</evidence>
<dbReference type="InterPro" id="IPR037278">
    <property type="entry name" value="ARFGAP/RecO"/>
</dbReference>
<evidence type="ECO:0000256" key="4">
    <source>
        <dbReference type="ARBA" id="ARBA00022833"/>
    </source>
</evidence>
<dbReference type="FunFam" id="1.10.220.150:FF:000009">
    <property type="entry name" value="stromal membrane-associated protein 1 isoform X1"/>
    <property type="match status" value="1"/>
</dbReference>
<dbReference type="InterPro" id="IPR009060">
    <property type="entry name" value="UBA-like_sf"/>
</dbReference>
<dbReference type="PROSITE" id="PS50115">
    <property type="entry name" value="ARFGAP"/>
    <property type="match status" value="1"/>
</dbReference>
<dbReference type="SMART" id="SM00165">
    <property type="entry name" value="UBA"/>
    <property type="match status" value="2"/>
</dbReference>
<evidence type="ECO:0000313" key="9">
    <source>
        <dbReference type="EMBL" id="PVU87169.1"/>
    </source>
</evidence>
<evidence type="ECO:0000259" key="8">
    <source>
        <dbReference type="PROSITE" id="PS50115"/>
    </source>
</evidence>
<evidence type="ECO:0000313" key="10">
    <source>
        <dbReference type="Proteomes" id="UP000245699"/>
    </source>
</evidence>
<dbReference type="Gene3D" id="1.10.8.10">
    <property type="entry name" value="DNA helicase RuvA subunit, C-terminal domain"/>
    <property type="match status" value="2"/>
</dbReference>
<dbReference type="EMBL" id="MBFT01000793">
    <property type="protein sequence ID" value="PVU87169.1"/>
    <property type="molecule type" value="Genomic_DNA"/>
</dbReference>
<organism evidence="9 10">
    <name type="scientific">Furculomyces boomerangus</name>
    <dbReference type="NCBI Taxonomy" id="61424"/>
    <lineage>
        <taxon>Eukaryota</taxon>
        <taxon>Fungi</taxon>
        <taxon>Fungi incertae sedis</taxon>
        <taxon>Zoopagomycota</taxon>
        <taxon>Kickxellomycotina</taxon>
        <taxon>Harpellomycetes</taxon>
        <taxon>Harpellales</taxon>
        <taxon>Harpellaceae</taxon>
        <taxon>Furculomyces</taxon>
    </lineage>
</organism>
<dbReference type="PANTHER" id="PTHR45705:SF1">
    <property type="entry name" value="FI20236P1"/>
    <property type="match status" value="1"/>
</dbReference>
<dbReference type="PRINTS" id="PR00405">
    <property type="entry name" value="REVINTRACTNG"/>
</dbReference>
<name>A0A2T9Y493_9FUNG</name>
<dbReference type="AlphaFoldDB" id="A0A2T9Y493"/>
<feature type="domain" description="UBA" evidence="7">
    <location>
        <begin position="157"/>
        <end position="202"/>
    </location>
</feature>
<evidence type="ECO:0000259" key="7">
    <source>
        <dbReference type="PROSITE" id="PS50030"/>
    </source>
</evidence>
<keyword evidence="1" id="KW-0343">GTPase activation</keyword>
<feature type="domain" description="UBA" evidence="7">
    <location>
        <begin position="213"/>
        <end position="253"/>
    </location>
</feature>
<keyword evidence="10" id="KW-1185">Reference proteome</keyword>
<evidence type="ECO:0000256" key="3">
    <source>
        <dbReference type="ARBA" id="ARBA00022771"/>
    </source>
</evidence>
<dbReference type="InterPro" id="IPR001164">
    <property type="entry name" value="ArfGAP_dom"/>
</dbReference>
<keyword evidence="3 5" id="KW-0863">Zinc-finger</keyword>
<keyword evidence="2" id="KW-0479">Metal-binding</keyword>
<dbReference type="CDD" id="cd08204">
    <property type="entry name" value="ArfGap"/>
    <property type="match status" value="1"/>
</dbReference>
<evidence type="ECO:0008006" key="11">
    <source>
        <dbReference type="Google" id="ProtNLM"/>
    </source>
</evidence>
<dbReference type="SUPFAM" id="SSF46934">
    <property type="entry name" value="UBA-like"/>
    <property type="match status" value="2"/>
</dbReference>
<evidence type="ECO:0000256" key="1">
    <source>
        <dbReference type="ARBA" id="ARBA00022468"/>
    </source>
</evidence>
<comment type="caution">
    <text evidence="9">The sequence shown here is derived from an EMBL/GenBank/DDBJ whole genome shotgun (WGS) entry which is preliminary data.</text>
</comment>
<dbReference type="InterPro" id="IPR038508">
    <property type="entry name" value="ArfGAP_dom_sf"/>
</dbReference>
<proteinExistence type="predicted"/>
<evidence type="ECO:0000256" key="6">
    <source>
        <dbReference type="SAM" id="MobiDB-lite"/>
    </source>
</evidence>
<feature type="region of interest" description="Disordered" evidence="6">
    <location>
        <begin position="253"/>
        <end position="285"/>
    </location>
</feature>
<feature type="region of interest" description="Disordered" evidence="6">
    <location>
        <begin position="132"/>
        <end position="154"/>
    </location>
</feature>
<accession>A0A2T9Y493</accession>
<dbReference type="Proteomes" id="UP000245699">
    <property type="component" value="Unassembled WGS sequence"/>
</dbReference>
<dbReference type="InterPro" id="IPR015940">
    <property type="entry name" value="UBA"/>
</dbReference>
<dbReference type="Gene3D" id="1.10.220.150">
    <property type="entry name" value="Arf GTPase activating protein"/>
    <property type="match status" value="1"/>
</dbReference>
<feature type="region of interest" description="Disordered" evidence="6">
    <location>
        <begin position="442"/>
        <end position="517"/>
    </location>
</feature>
<dbReference type="STRING" id="61424.A0A2T9Y493"/>
<keyword evidence="4" id="KW-0862">Zinc</keyword>
<dbReference type="PROSITE" id="PS50030">
    <property type="entry name" value="UBA"/>
    <property type="match status" value="2"/>
</dbReference>
<sequence>MSLAKEKEAKKLAEKHSRILNDLLKQEGNSVCADCYSQGPRWASWNLGVFLCIRCGSIHRGIGTHITKVKSVTLDKWTPEQIEHFRKIGNVIANNYFCPNAEPRHVTRSDTQLQRYIRDKYERRIFIDRKSSVPDPTLPADSTPGLANSYSSPNSSNISERIKIESLTKLKEMGFSDIKENHAVLKQFNYDAVAASKFLRNKHNPSKSKTFSPNDPKVRQLVGMGFEDVDLIAKALQKCGGDVVASLELLITNSSAPSKGPPSKTTSSPPPLPPKYKPTNSNNVDLLGMDDDFANININTSQQNSNTDNDMFGDFISASSAAPNPAPADNIFSTQPTSNAPTKPDAANKSVFDKDFLLSLYSKPTPTQQHQTADQSTNMYSNTSLSPTSISFQTTNVLSNTSNFSPSTNQQTMSDLSNLQTSSNNFGFAPSPRIPTQPISIQHTQNQQTDNAFSESKPMNPQFIPTKTNTTSAPSTNLASGGFSGGFDDLNPWSQTTQKQNSDKKANTYSDLDLFFN</sequence>
<dbReference type="OrthoDB" id="10266696at2759"/>